<name>A0ACC2X612_9TREE</name>
<evidence type="ECO:0000313" key="2">
    <source>
        <dbReference type="Proteomes" id="UP001234202"/>
    </source>
</evidence>
<evidence type="ECO:0000313" key="1">
    <source>
        <dbReference type="EMBL" id="KAJ9118784.1"/>
    </source>
</evidence>
<reference evidence="1" key="1">
    <citation type="submission" date="2023-04" db="EMBL/GenBank/DDBJ databases">
        <title>Draft Genome sequencing of Naganishia species isolated from polar environments using Oxford Nanopore Technology.</title>
        <authorList>
            <person name="Leo P."/>
            <person name="Venkateswaran K."/>
        </authorList>
    </citation>
    <scope>NUCLEOTIDE SEQUENCE</scope>
    <source>
        <strain evidence="1">DBVPG 5303</strain>
    </source>
</reference>
<comment type="caution">
    <text evidence="1">The sequence shown here is derived from an EMBL/GenBank/DDBJ whole genome shotgun (WGS) entry which is preliminary data.</text>
</comment>
<keyword evidence="2" id="KW-1185">Reference proteome</keyword>
<protein>
    <submittedName>
        <fullName evidence="1">Uncharacterized protein</fullName>
    </submittedName>
</protein>
<dbReference type="EMBL" id="JASBWV010000027">
    <property type="protein sequence ID" value="KAJ9118784.1"/>
    <property type="molecule type" value="Genomic_DNA"/>
</dbReference>
<dbReference type="Proteomes" id="UP001234202">
    <property type="component" value="Unassembled WGS sequence"/>
</dbReference>
<proteinExistence type="predicted"/>
<accession>A0ACC2X612</accession>
<gene>
    <name evidence="1" type="ORF">QFC24_005983</name>
</gene>
<sequence>MQQHWLGAKAQFCQVSLSNARSSPHISPKNPSPSVFEATGLPIQSANFYPPTWEAHPILPGPPKKPKEYRHSPFPSRDSWPIATDLPVPAAARGSEWEGRGWERRGPSRSVSSVFPGVDSWPTSPTLAATRATPPRHTSSRVSSPLALTPAATPPGPAVAPHSSLVASFVTPSRYTPSPLGCPRTLSAEPSPQKPARPLEDEDDHGDPWYSWMCFARRKAKREIRSTV</sequence>
<organism evidence="1 2">
    <name type="scientific">Naganishia onofrii</name>
    <dbReference type="NCBI Taxonomy" id="1851511"/>
    <lineage>
        <taxon>Eukaryota</taxon>
        <taxon>Fungi</taxon>
        <taxon>Dikarya</taxon>
        <taxon>Basidiomycota</taxon>
        <taxon>Agaricomycotina</taxon>
        <taxon>Tremellomycetes</taxon>
        <taxon>Filobasidiales</taxon>
        <taxon>Filobasidiaceae</taxon>
        <taxon>Naganishia</taxon>
    </lineage>
</organism>